<dbReference type="EMBL" id="KZ454987">
    <property type="protein sequence ID" value="PKI85586.1"/>
    <property type="molecule type" value="Genomic_DNA"/>
</dbReference>
<feature type="compositionally biased region" description="Basic and acidic residues" evidence="6">
    <location>
        <begin position="292"/>
        <end position="307"/>
    </location>
</feature>
<evidence type="ECO:0000313" key="7">
    <source>
        <dbReference type="EMBL" id="PKI85586.1"/>
    </source>
</evidence>
<evidence type="ECO:0000256" key="5">
    <source>
        <dbReference type="RuleBase" id="RU364132"/>
    </source>
</evidence>
<organism evidence="7 8">
    <name type="scientific">Malassezia vespertilionis</name>
    <dbReference type="NCBI Taxonomy" id="2020962"/>
    <lineage>
        <taxon>Eukaryota</taxon>
        <taxon>Fungi</taxon>
        <taxon>Dikarya</taxon>
        <taxon>Basidiomycota</taxon>
        <taxon>Ustilaginomycotina</taxon>
        <taxon>Malasseziomycetes</taxon>
        <taxon>Malasseziales</taxon>
        <taxon>Malasseziaceae</taxon>
        <taxon>Malassezia</taxon>
    </lineage>
</organism>
<dbReference type="OrthoDB" id="28455at2759"/>
<dbReference type="GeneID" id="80900036"/>
<protein>
    <recommendedName>
        <fullName evidence="5">Ribosome biogenesis regulatory protein</fullName>
    </recommendedName>
</protein>
<keyword evidence="4 5" id="KW-0539">Nucleus</keyword>
<proteinExistence type="inferred from homology"/>
<dbReference type="GO" id="GO:0005634">
    <property type="term" value="C:nucleus"/>
    <property type="evidence" value="ECO:0007669"/>
    <property type="project" value="UniProtKB-SubCell"/>
</dbReference>
<sequence>MADVSTDVVMGEAPLEADAGLLASYDFNPLDNSGYKKDREALLVSRTRNATQFLLNTIFKLPISRDLDYGPLASLPRFTSLLPREKSLPKPKPLTKWERFARKKGIVKRKKDKMIFDEESQKWVPRWGYKGANKTLDDQWLVEVPNTADDEFRPDKAAARELKERRAKNETQRQRNIARGAAEMATAVTDAPKRASALGSGVAPKARRRAELEADVLRARGSTASMGRFDKHLEGETKPRGVKRQYQPNEMNTTDERKANLALLGKIGRGGSDVNMRKAIKYASDGQGSKAFIDRKQRERAPAKRRK</sequence>
<dbReference type="AlphaFoldDB" id="A0A2N1JGC1"/>
<name>A0A2N1JGC1_9BASI</name>
<feature type="region of interest" description="Disordered" evidence="6">
    <location>
        <begin position="284"/>
        <end position="307"/>
    </location>
</feature>
<dbReference type="InterPro" id="IPR007023">
    <property type="entry name" value="Ribosom_reg"/>
</dbReference>
<comment type="function">
    <text evidence="5">Involved in ribosomal large subunit assembly.</text>
</comment>
<dbReference type="STRING" id="2020962.A0A2N1JGC1"/>
<dbReference type="Pfam" id="PF04939">
    <property type="entry name" value="RRS1"/>
    <property type="match status" value="1"/>
</dbReference>
<evidence type="ECO:0000256" key="1">
    <source>
        <dbReference type="ARBA" id="ARBA00004123"/>
    </source>
</evidence>
<comment type="subcellular location">
    <subcellularLocation>
        <location evidence="1 5">Nucleus</location>
    </subcellularLocation>
</comment>
<comment type="similarity">
    <text evidence="2 5">Belongs to the RRS1 family.</text>
</comment>
<reference evidence="7 8" key="1">
    <citation type="submission" date="2017-10" db="EMBL/GenBank/DDBJ databases">
        <title>A novel species of cold-tolerant Malassezia isolated from bats.</title>
        <authorList>
            <person name="Lorch J.M."/>
            <person name="Palmer J.M."/>
            <person name="Vanderwolf K.J."/>
            <person name="Schmidt K.Z."/>
            <person name="Verant M.L."/>
            <person name="Weller T.J."/>
            <person name="Blehert D.S."/>
        </authorList>
    </citation>
    <scope>NUCLEOTIDE SEQUENCE [LARGE SCALE GENOMIC DNA]</scope>
    <source>
        <strain evidence="7 8">NWHC:44797-103</strain>
    </source>
</reference>
<evidence type="ECO:0000313" key="8">
    <source>
        <dbReference type="Proteomes" id="UP000232875"/>
    </source>
</evidence>
<evidence type="ECO:0000256" key="4">
    <source>
        <dbReference type="ARBA" id="ARBA00023242"/>
    </source>
</evidence>
<dbReference type="Proteomes" id="UP000232875">
    <property type="component" value="Unassembled WGS sequence"/>
</dbReference>
<keyword evidence="3 5" id="KW-0690">Ribosome biogenesis</keyword>
<dbReference type="RefSeq" id="XP_056061362.1">
    <property type="nucleotide sequence ID" value="XM_056205387.1"/>
</dbReference>
<evidence type="ECO:0000256" key="6">
    <source>
        <dbReference type="SAM" id="MobiDB-lite"/>
    </source>
</evidence>
<evidence type="ECO:0000256" key="3">
    <source>
        <dbReference type="ARBA" id="ARBA00022517"/>
    </source>
</evidence>
<evidence type="ECO:0000256" key="2">
    <source>
        <dbReference type="ARBA" id="ARBA00010077"/>
    </source>
</evidence>
<dbReference type="GO" id="GO:0042254">
    <property type="term" value="P:ribosome biogenesis"/>
    <property type="evidence" value="ECO:0007669"/>
    <property type="project" value="UniProtKB-KW"/>
</dbReference>
<accession>A0A2N1JGC1</accession>
<keyword evidence="8" id="KW-1185">Reference proteome</keyword>
<gene>
    <name evidence="7" type="primary">RRS1</name>
    <name evidence="7" type="ORF">MVES_000487</name>
</gene>